<dbReference type="Pfam" id="PF11951">
    <property type="entry name" value="Fungal_trans_2"/>
    <property type="match status" value="1"/>
</dbReference>
<name>A0A9P5CME0_CRYP1</name>
<sequence length="347" mass="38314">MSSSSKRSGRSSGSGSSSSKGKKRDQTGARHDTPEPGPELKFFMYSDPAEAKTADNKKLVRSHVARTSHAKSRRSREAGEGSSKDPQSSGYFQPEHLAYYDDVGGDGQIESSLYSASSSSVTYQRPTGSATQGYSSYSSSFSYSAQVPQSSAFTGQLSSWEQYLLDHYITILIPSRHNPCDHPRHSIDVALYRRSMTTHWVNFCLTDLGLLQGIFLASCRNLVKSQRRSGNHQEADMYEQRALQYKGECLRSMREAMPEAGQPVTDNVIGMTLFFAFNEYMAGDYNEARKHMSACEYMVDMKGGYHTLGLEGFLSQLIQWFKQELAQAGGSSSSSSSSSRGSGKRRG</sequence>
<comment type="caution">
    <text evidence="3">The sequence shown here is derived from an EMBL/GenBank/DDBJ whole genome shotgun (WGS) entry which is preliminary data.</text>
</comment>
<keyword evidence="1" id="KW-0539">Nucleus</keyword>
<accession>A0A9P5CME0</accession>
<feature type="compositionally biased region" description="Basic residues" evidence="2">
    <location>
        <begin position="59"/>
        <end position="74"/>
    </location>
</feature>
<dbReference type="Proteomes" id="UP000803844">
    <property type="component" value="Unassembled WGS sequence"/>
</dbReference>
<dbReference type="OrthoDB" id="5620at2759"/>
<feature type="compositionally biased region" description="Low complexity" evidence="2">
    <location>
        <begin position="1"/>
        <end position="19"/>
    </location>
</feature>
<feature type="compositionally biased region" description="Basic and acidic residues" evidence="2">
    <location>
        <begin position="24"/>
        <end position="34"/>
    </location>
</feature>
<proteinExistence type="predicted"/>
<evidence type="ECO:0000256" key="2">
    <source>
        <dbReference type="SAM" id="MobiDB-lite"/>
    </source>
</evidence>
<protein>
    <submittedName>
        <fullName evidence="3">Uncharacterized protein</fullName>
    </submittedName>
</protein>
<dbReference type="InterPro" id="IPR021858">
    <property type="entry name" value="Fun_TF"/>
</dbReference>
<reference evidence="3" key="1">
    <citation type="journal article" date="2020" name="Phytopathology">
        <title>Genome sequence of the chestnut blight fungus Cryphonectria parasitica EP155: A fundamental resource for an archetypical invasive plant pathogen.</title>
        <authorList>
            <person name="Crouch J.A."/>
            <person name="Dawe A."/>
            <person name="Aerts A."/>
            <person name="Barry K."/>
            <person name="Churchill A.C.L."/>
            <person name="Grimwood J."/>
            <person name="Hillman B."/>
            <person name="Milgroom M.G."/>
            <person name="Pangilinan J."/>
            <person name="Smith M."/>
            <person name="Salamov A."/>
            <person name="Schmutz J."/>
            <person name="Yadav J."/>
            <person name="Grigoriev I.V."/>
            <person name="Nuss D."/>
        </authorList>
    </citation>
    <scope>NUCLEOTIDE SEQUENCE</scope>
    <source>
        <strain evidence="3">EP155</strain>
    </source>
</reference>
<feature type="region of interest" description="Disordered" evidence="2">
    <location>
        <begin position="1"/>
        <end position="92"/>
    </location>
</feature>
<keyword evidence="4" id="KW-1185">Reference proteome</keyword>
<dbReference type="AlphaFoldDB" id="A0A9P5CME0"/>
<dbReference type="RefSeq" id="XP_040773779.1">
    <property type="nucleotide sequence ID" value="XM_040925578.1"/>
</dbReference>
<feature type="compositionally biased region" description="Basic and acidic residues" evidence="2">
    <location>
        <begin position="49"/>
        <end position="58"/>
    </location>
</feature>
<dbReference type="GeneID" id="63842707"/>
<feature type="compositionally biased region" description="Low complexity" evidence="2">
    <location>
        <begin position="329"/>
        <end position="341"/>
    </location>
</feature>
<dbReference type="EMBL" id="MU032350">
    <property type="protein sequence ID" value="KAF3762800.1"/>
    <property type="molecule type" value="Genomic_DNA"/>
</dbReference>
<evidence type="ECO:0000313" key="3">
    <source>
        <dbReference type="EMBL" id="KAF3762800.1"/>
    </source>
</evidence>
<feature type="region of interest" description="Disordered" evidence="2">
    <location>
        <begin position="327"/>
        <end position="347"/>
    </location>
</feature>
<dbReference type="PANTHER" id="PTHR37540">
    <property type="entry name" value="TRANSCRIPTION FACTOR (ACR-2), PUTATIVE-RELATED-RELATED"/>
    <property type="match status" value="1"/>
</dbReference>
<gene>
    <name evidence="3" type="ORF">M406DRAFT_72789</name>
</gene>
<evidence type="ECO:0000256" key="1">
    <source>
        <dbReference type="ARBA" id="ARBA00023242"/>
    </source>
</evidence>
<organism evidence="3 4">
    <name type="scientific">Cryphonectria parasitica (strain ATCC 38755 / EP155)</name>
    <dbReference type="NCBI Taxonomy" id="660469"/>
    <lineage>
        <taxon>Eukaryota</taxon>
        <taxon>Fungi</taxon>
        <taxon>Dikarya</taxon>
        <taxon>Ascomycota</taxon>
        <taxon>Pezizomycotina</taxon>
        <taxon>Sordariomycetes</taxon>
        <taxon>Sordariomycetidae</taxon>
        <taxon>Diaporthales</taxon>
        <taxon>Cryphonectriaceae</taxon>
        <taxon>Cryphonectria-Endothia species complex</taxon>
        <taxon>Cryphonectria</taxon>
    </lineage>
</organism>
<evidence type="ECO:0000313" key="4">
    <source>
        <dbReference type="Proteomes" id="UP000803844"/>
    </source>
</evidence>
<dbReference type="PANTHER" id="PTHR37540:SF5">
    <property type="entry name" value="TRANSCRIPTION FACTOR DOMAIN-CONTAINING PROTEIN"/>
    <property type="match status" value="1"/>
</dbReference>